<dbReference type="SUPFAM" id="SSF88723">
    <property type="entry name" value="PIN domain-like"/>
    <property type="match status" value="1"/>
</dbReference>
<keyword evidence="3" id="KW-1185">Reference proteome</keyword>
<dbReference type="Proteomes" id="UP000594759">
    <property type="component" value="Chromosome"/>
</dbReference>
<dbReference type="InterPro" id="IPR041705">
    <property type="entry name" value="PIN_Sll0205"/>
</dbReference>
<reference evidence="2 3" key="1">
    <citation type="submission" date="2020-11" db="EMBL/GenBank/DDBJ databases">
        <title>Pedobacter endophytica, an endophytic bacteria isolated form Carex pumila.</title>
        <authorList>
            <person name="Peng Y."/>
            <person name="Jiang L."/>
            <person name="Lee J."/>
        </authorList>
    </citation>
    <scope>NUCLEOTIDE SEQUENCE [LARGE SCALE GENOMIC DNA]</scope>
    <source>
        <strain evidence="2 3">JBR3-12</strain>
    </source>
</reference>
<accession>A0A7S9KYY1</accession>
<dbReference type="RefSeq" id="WP_196098869.1">
    <property type="nucleotide sequence ID" value="NZ_CP064939.1"/>
</dbReference>
<dbReference type="AlphaFoldDB" id="A0A7S9KYY1"/>
<dbReference type="EMBL" id="CP064939">
    <property type="protein sequence ID" value="QPH39402.1"/>
    <property type="molecule type" value="Genomic_DNA"/>
</dbReference>
<dbReference type="Pfam" id="PF01850">
    <property type="entry name" value="PIN"/>
    <property type="match status" value="1"/>
</dbReference>
<dbReference type="InterPro" id="IPR029060">
    <property type="entry name" value="PIN-like_dom_sf"/>
</dbReference>
<evidence type="ECO:0000313" key="2">
    <source>
        <dbReference type="EMBL" id="QPH39402.1"/>
    </source>
</evidence>
<gene>
    <name evidence="2" type="ORF">IZT61_20560</name>
</gene>
<dbReference type="Gene3D" id="3.40.50.1010">
    <property type="entry name" value="5'-nuclease"/>
    <property type="match status" value="1"/>
</dbReference>
<organism evidence="2 3">
    <name type="scientific">Pedobacter endophyticus</name>
    <dbReference type="NCBI Taxonomy" id="2789740"/>
    <lineage>
        <taxon>Bacteria</taxon>
        <taxon>Pseudomonadati</taxon>
        <taxon>Bacteroidota</taxon>
        <taxon>Sphingobacteriia</taxon>
        <taxon>Sphingobacteriales</taxon>
        <taxon>Sphingobacteriaceae</taxon>
        <taxon>Pedobacter</taxon>
    </lineage>
</organism>
<feature type="domain" description="PIN" evidence="1">
    <location>
        <begin position="6"/>
        <end position="125"/>
    </location>
</feature>
<dbReference type="PANTHER" id="PTHR36173">
    <property type="entry name" value="RIBONUCLEASE VAPC16-RELATED"/>
    <property type="match status" value="1"/>
</dbReference>
<proteinExistence type="predicted"/>
<name>A0A7S9KYY1_9SPHI</name>
<dbReference type="InterPro" id="IPR002716">
    <property type="entry name" value="PIN_dom"/>
</dbReference>
<dbReference type="CDD" id="cd09872">
    <property type="entry name" value="PIN_Sll0205-like"/>
    <property type="match status" value="1"/>
</dbReference>
<evidence type="ECO:0000313" key="3">
    <source>
        <dbReference type="Proteomes" id="UP000594759"/>
    </source>
</evidence>
<protein>
    <submittedName>
        <fullName evidence="2">Type II toxin-antitoxin system VapC family toxin</fullName>
    </submittedName>
</protein>
<evidence type="ECO:0000259" key="1">
    <source>
        <dbReference type="Pfam" id="PF01850"/>
    </source>
</evidence>
<dbReference type="InterPro" id="IPR052919">
    <property type="entry name" value="TA_system_RNase"/>
</dbReference>
<sequence length="137" mass="15713">MASNIYLLDTHCLIWFQENNPRIPKDVMNVILDTDNIIYFNQISLFELSIKQSLGKLSHFDITLEDIFNQALADGFTFLPIKNSSIFNYGNVPLLAQHRDPFDRLLICSASEIDATLISADEKFELYPYFETSLAIT</sequence>
<dbReference type="KEGG" id="pex:IZT61_20560"/>
<dbReference type="PANTHER" id="PTHR36173:SF2">
    <property type="entry name" value="RIBONUCLEASE VAPC16"/>
    <property type="match status" value="1"/>
</dbReference>